<accession>A0A1W2GDT5</accession>
<dbReference type="RefSeq" id="WP_084372679.1">
    <property type="nucleotide sequence ID" value="NZ_FWYF01000002.1"/>
</dbReference>
<name>A0A1W2GDT5_REIFA</name>
<proteinExistence type="inferred from homology"/>
<gene>
    <name evidence="2" type="ORF">SAMN04488029_1999</name>
</gene>
<keyword evidence="3" id="KW-1185">Reference proteome</keyword>
<dbReference type="Gene3D" id="3.30.1780.10">
    <property type="entry name" value="ornithine cyclodeaminase, domain 1"/>
    <property type="match status" value="1"/>
</dbReference>
<evidence type="ECO:0000256" key="1">
    <source>
        <dbReference type="ARBA" id="ARBA00008903"/>
    </source>
</evidence>
<dbReference type="Gene3D" id="3.40.50.720">
    <property type="entry name" value="NAD(P)-binding Rossmann-like Domain"/>
    <property type="match status" value="1"/>
</dbReference>
<dbReference type="OrthoDB" id="9792005at2"/>
<evidence type="ECO:0000313" key="3">
    <source>
        <dbReference type="Proteomes" id="UP000192472"/>
    </source>
</evidence>
<dbReference type="InterPro" id="IPR023401">
    <property type="entry name" value="ODC_N"/>
</dbReference>
<dbReference type="Proteomes" id="UP000192472">
    <property type="component" value="Unassembled WGS sequence"/>
</dbReference>
<dbReference type="NCBIfam" id="NF004793">
    <property type="entry name" value="PRK06141.1"/>
    <property type="match status" value="1"/>
</dbReference>
<dbReference type="FunFam" id="3.40.50.720:FF:000311">
    <property type="entry name" value="Ornithine cyclodeaminase"/>
    <property type="match status" value="1"/>
</dbReference>
<dbReference type="EMBL" id="FWYF01000002">
    <property type="protein sequence ID" value="SMD34426.1"/>
    <property type="molecule type" value="Genomic_DNA"/>
</dbReference>
<protein>
    <submittedName>
        <fullName evidence="2">Ornithine cyclodeaminase</fullName>
    </submittedName>
</protein>
<dbReference type="InterPro" id="IPR003462">
    <property type="entry name" value="ODC_Mu_crystall"/>
</dbReference>
<organism evidence="2 3">
    <name type="scientific">Reichenbachiella faecimaris</name>
    <dbReference type="NCBI Taxonomy" id="692418"/>
    <lineage>
        <taxon>Bacteria</taxon>
        <taxon>Pseudomonadati</taxon>
        <taxon>Bacteroidota</taxon>
        <taxon>Cytophagia</taxon>
        <taxon>Cytophagales</taxon>
        <taxon>Reichenbachiellaceae</taxon>
        <taxon>Reichenbachiella</taxon>
    </lineage>
</organism>
<dbReference type="PANTHER" id="PTHR13812:SF19">
    <property type="entry name" value="KETIMINE REDUCTASE MU-CRYSTALLIN"/>
    <property type="match status" value="1"/>
</dbReference>
<sequence>MKYIEAEELEQLLNYDELIPKINEAFAQDYNIPMRHHHQYPNPKEGMESTLLLMPAWDNGENLGVKIVNVSPHNTKHNLPSIQGLYIYFDLQTGTPKALMDAKKLTAKRTAAASALASKYLSRKDSQTLLVIGTGTLSTELIQAHCSVRPITQVLVWGRSASKAQHVIDSISISGVAMKTVSLIEEGMKQADIISCATLSPTALVFGKYLKPGQHLDMIGAYKPDMREMDDEVLAKAEVYVDSMAGATKETGDLAIPIAKGTFKMEDIKADLFELAQGKKEVKRAQETITCFKSVGHALEDLATATLAFDKSQNN</sequence>
<dbReference type="PANTHER" id="PTHR13812">
    <property type="entry name" value="KETIMINE REDUCTASE MU-CRYSTALLIN"/>
    <property type="match status" value="1"/>
</dbReference>
<dbReference type="PIRSF" id="PIRSF001439">
    <property type="entry name" value="CryM"/>
    <property type="match status" value="1"/>
</dbReference>
<dbReference type="STRING" id="692418.SAMN04488029_1999"/>
<evidence type="ECO:0000313" key="2">
    <source>
        <dbReference type="EMBL" id="SMD34426.1"/>
    </source>
</evidence>
<dbReference type="InterPro" id="IPR036291">
    <property type="entry name" value="NAD(P)-bd_dom_sf"/>
</dbReference>
<dbReference type="AlphaFoldDB" id="A0A1W2GDT5"/>
<dbReference type="GO" id="GO:0005737">
    <property type="term" value="C:cytoplasm"/>
    <property type="evidence" value="ECO:0007669"/>
    <property type="project" value="TreeGrafter"/>
</dbReference>
<dbReference type="Pfam" id="PF02423">
    <property type="entry name" value="OCD_Mu_crystall"/>
    <property type="match status" value="1"/>
</dbReference>
<reference evidence="2 3" key="1">
    <citation type="submission" date="2017-04" db="EMBL/GenBank/DDBJ databases">
        <authorList>
            <person name="Afonso C.L."/>
            <person name="Miller P.J."/>
            <person name="Scott M.A."/>
            <person name="Spackman E."/>
            <person name="Goraichik I."/>
            <person name="Dimitrov K.M."/>
            <person name="Suarez D.L."/>
            <person name="Swayne D.E."/>
        </authorList>
    </citation>
    <scope>NUCLEOTIDE SEQUENCE [LARGE SCALE GENOMIC DNA]</scope>
    <source>
        <strain evidence="2 3">DSM 26133</strain>
    </source>
</reference>
<dbReference type="SUPFAM" id="SSF51735">
    <property type="entry name" value="NAD(P)-binding Rossmann-fold domains"/>
    <property type="match status" value="1"/>
</dbReference>
<dbReference type="GO" id="GO:0016491">
    <property type="term" value="F:oxidoreductase activity"/>
    <property type="evidence" value="ECO:0007669"/>
    <property type="project" value="UniProtKB-ARBA"/>
</dbReference>
<dbReference type="GO" id="GO:0019752">
    <property type="term" value="P:carboxylic acid metabolic process"/>
    <property type="evidence" value="ECO:0007669"/>
    <property type="project" value="UniProtKB-ARBA"/>
</dbReference>
<comment type="similarity">
    <text evidence="1">Belongs to the ornithine cyclodeaminase/mu-crystallin family.</text>
</comment>